<dbReference type="InterPro" id="IPR009057">
    <property type="entry name" value="Homeodomain-like_sf"/>
</dbReference>
<reference evidence="7" key="1">
    <citation type="submission" date="2016-10" db="EMBL/GenBank/DDBJ databases">
        <authorList>
            <person name="Varghese N."/>
            <person name="Submissions S."/>
        </authorList>
    </citation>
    <scope>NUCLEOTIDE SEQUENCE [LARGE SCALE GENOMIC DNA]</scope>
    <source>
        <strain evidence="7">AAP</strain>
    </source>
</reference>
<evidence type="ECO:0000313" key="6">
    <source>
        <dbReference type="EMBL" id="SDM67200.1"/>
    </source>
</evidence>
<dbReference type="SUPFAM" id="SSF52317">
    <property type="entry name" value="Class I glutamine amidotransferase-like"/>
    <property type="match status" value="1"/>
</dbReference>
<feature type="domain" description="HTH araC/xylS-type" evidence="5">
    <location>
        <begin position="227"/>
        <end position="325"/>
    </location>
</feature>
<evidence type="ECO:0000256" key="3">
    <source>
        <dbReference type="ARBA" id="ARBA00023163"/>
    </source>
</evidence>
<dbReference type="Gene3D" id="3.40.50.880">
    <property type="match status" value="1"/>
</dbReference>
<dbReference type="InterPro" id="IPR050204">
    <property type="entry name" value="AraC_XylS_family_regulators"/>
</dbReference>
<dbReference type="GO" id="GO:0043565">
    <property type="term" value="F:sequence-specific DNA binding"/>
    <property type="evidence" value="ECO:0007669"/>
    <property type="project" value="InterPro"/>
</dbReference>
<evidence type="ECO:0000313" key="7">
    <source>
        <dbReference type="Proteomes" id="UP000199107"/>
    </source>
</evidence>
<dbReference type="Proteomes" id="UP000199107">
    <property type="component" value="Unassembled WGS sequence"/>
</dbReference>
<name>A0A1G9V520_9GAMM</name>
<keyword evidence="1" id="KW-0805">Transcription regulation</keyword>
<dbReference type="InterPro" id="IPR018060">
    <property type="entry name" value="HTH_AraC"/>
</dbReference>
<dbReference type="InterPro" id="IPR029062">
    <property type="entry name" value="Class_I_gatase-like"/>
</dbReference>
<dbReference type="SUPFAM" id="SSF46689">
    <property type="entry name" value="Homeodomain-like"/>
    <property type="match status" value="2"/>
</dbReference>
<gene>
    <name evidence="6" type="ORF">SAMN05192555_11714</name>
</gene>
<evidence type="ECO:0000256" key="4">
    <source>
        <dbReference type="SAM" id="Phobius"/>
    </source>
</evidence>
<dbReference type="SMART" id="SM00342">
    <property type="entry name" value="HTH_ARAC"/>
    <property type="match status" value="1"/>
</dbReference>
<proteinExistence type="predicted"/>
<keyword evidence="3" id="KW-0804">Transcription</keyword>
<keyword evidence="4" id="KW-0812">Transmembrane</keyword>
<evidence type="ECO:0000256" key="2">
    <source>
        <dbReference type="ARBA" id="ARBA00023125"/>
    </source>
</evidence>
<keyword evidence="7" id="KW-1185">Reference proteome</keyword>
<keyword evidence="2" id="KW-0238">DNA-binding</keyword>
<dbReference type="CDD" id="cd03136">
    <property type="entry name" value="GATase1_AraC_ArgR_like"/>
    <property type="match status" value="1"/>
</dbReference>
<keyword evidence="4" id="KW-1133">Transmembrane helix</keyword>
<dbReference type="RefSeq" id="WP_089660160.1">
    <property type="nucleotide sequence ID" value="NZ_FNGH01000017.1"/>
</dbReference>
<dbReference type="STRING" id="48727.SAMN05192555_11714"/>
<accession>A0A1G9V520</accession>
<keyword evidence="4" id="KW-0472">Membrane</keyword>
<evidence type="ECO:0000256" key="1">
    <source>
        <dbReference type="ARBA" id="ARBA00023015"/>
    </source>
</evidence>
<protein>
    <submittedName>
        <fullName evidence="6">Transcriptional regulator, AraC family with amidase-like domain</fullName>
    </submittedName>
</protein>
<dbReference type="OrthoDB" id="9803764at2"/>
<dbReference type="PROSITE" id="PS00041">
    <property type="entry name" value="HTH_ARAC_FAMILY_1"/>
    <property type="match status" value="1"/>
</dbReference>
<dbReference type="Gene3D" id="1.10.10.60">
    <property type="entry name" value="Homeodomain-like"/>
    <property type="match status" value="1"/>
</dbReference>
<feature type="transmembrane region" description="Helical" evidence="4">
    <location>
        <begin position="20"/>
        <end position="45"/>
    </location>
</feature>
<evidence type="ECO:0000259" key="5">
    <source>
        <dbReference type="PROSITE" id="PS01124"/>
    </source>
</evidence>
<sequence>MRTPGLPDSAPSTPPYRLKLMLMPAFSFAGLGTILDSLFIVNWLAQEPRFEWQLLGLEESVMASNGTPLAVEPEWPAPHTLDEVWVLASFATKSYRDDTRLAMWLRHCAAAGTNLGGIEVGSDMLAAAGVMQGHRVAMHWDNREGFAERYPQLETSSELYCLDRDRLSCAGGTAIVDLMFAWLARHVEPALLEELRNHLLERRQRDGARQQLAADPLHHAETSAQIRRVLRHMRRHIEAPLSTAELASHAGLSTRQLERRFKQELGVTPMRYYLWLRINRAHRLLQQTDLSVASVASAAGFGSLEHFSRSYRRFFGCAPSSDRLQSPEAPVLPLRYLPYRRR</sequence>
<dbReference type="InterPro" id="IPR018062">
    <property type="entry name" value="HTH_AraC-typ_CS"/>
</dbReference>
<dbReference type="AlphaFoldDB" id="A0A1G9V520"/>
<dbReference type="PANTHER" id="PTHR46796">
    <property type="entry name" value="HTH-TYPE TRANSCRIPTIONAL ACTIVATOR RHAS-RELATED"/>
    <property type="match status" value="1"/>
</dbReference>
<dbReference type="PROSITE" id="PS01124">
    <property type="entry name" value="HTH_ARAC_FAMILY_2"/>
    <property type="match status" value="1"/>
</dbReference>
<organism evidence="6 7">
    <name type="scientific">Franzmannia pantelleriensis</name>
    <dbReference type="NCBI Taxonomy" id="48727"/>
    <lineage>
        <taxon>Bacteria</taxon>
        <taxon>Pseudomonadati</taxon>
        <taxon>Pseudomonadota</taxon>
        <taxon>Gammaproteobacteria</taxon>
        <taxon>Oceanospirillales</taxon>
        <taxon>Halomonadaceae</taxon>
        <taxon>Franzmannia</taxon>
    </lineage>
</organism>
<dbReference type="Pfam" id="PF12833">
    <property type="entry name" value="HTH_18"/>
    <property type="match status" value="1"/>
</dbReference>
<dbReference type="GO" id="GO:0003700">
    <property type="term" value="F:DNA-binding transcription factor activity"/>
    <property type="evidence" value="ECO:0007669"/>
    <property type="project" value="InterPro"/>
</dbReference>
<dbReference type="EMBL" id="FNGH01000017">
    <property type="protein sequence ID" value="SDM67200.1"/>
    <property type="molecule type" value="Genomic_DNA"/>
</dbReference>